<reference evidence="1 2" key="1">
    <citation type="submission" date="2024-02" db="EMBL/GenBank/DDBJ databases">
        <authorList>
            <person name="Chen Y."/>
            <person name="Shah S."/>
            <person name="Dougan E. K."/>
            <person name="Thang M."/>
            <person name="Chan C."/>
        </authorList>
    </citation>
    <scope>NUCLEOTIDE SEQUENCE [LARGE SCALE GENOMIC DNA]</scope>
</reference>
<protein>
    <submittedName>
        <fullName evidence="1">Uncharacterized protein</fullName>
    </submittedName>
</protein>
<name>A0ABP0SYF6_9DINO</name>
<sequence length="244" mass="27345">MFVVLAIVCSSWSSINKGTSERDDLIPLGATYKPSVRSANKMVCRCVLLMCLVVSMDSVFLVENPAKSSILNHPRMQWLFKQLRALDIKVWRAKFWMAAFKAPTPKPTMCISNSETIRALQTGTLGLKNLAKDETKKTVVKYQDGSGKWRYQGSKALKETQIYTPKFASTLVGLTAEMKTEIRPSIPPAKPDVHLIAVVAELVWSSWDEGELEDALLYMMGSSRCRIPAEWAQHVPTAEHLRSL</sequence>
<evidence type="ECO:0000313" key="2">
    <source>
        <dbReference type="Proteomes" id="UP001642484"/>
    </source>
</evidence>
<gene>
    <name evidence="1" type="ORF">CCMP2556_LOCUS54730</name>
</gene>
<keyword evidence="2" id="KW-1185">Reference proteome</keyword>
<accession>A0ABP0SYF6</accession>
<dbReference type="Proteomes" id="UP001642484">
    <property type="component" value="Unassembled WGS sequence"/>
</dbReference>
<comment type="caution">
    <text evidence="1">The sequence shown here is derived from an EMBL/GenBank/DDBJ whole genome shotgun (WGS) entry which is preliminary data.</text>
</comment>
<organism evidence="1 2">
    <name type="scientific">Durusdinium trenchii</name>
    <dbReference type="NCBI Taxonomy" id="1381693"/>
    <lineage>
        <taxon>Eukaryota</taxon>
        <taxon>Sar</taxon>
        <taxon>Alveolata</taxon>
        <taxon>Dinophyceae</taxon>
        <taxon>Suessiales</taxon>
        <taxon>Symbiodiniaceae</taxon>
        <taxon>Durusdinium</taxon>
    </lineage>
</organism>
<evidence type="ECO:0000313" key="1">
    <source>
        <dbReference type="EMBL" id="CAK9117393.1"/>
    </source>
</evidence>
<dbReference type="EMBL" id="CAXAMN010028694">
    <property type="protein sequence ID" value="CAK9117393.1"/>
    <property type="molecule type" value="Genomic_DNA"/>
</dbReference>
<proteinExistence type="predicted"/>